<feature type="transmembrane region" description="Helical" evidence="4">
    <location>
        <begin position="198"/>
        <end position="220"/>
    </location>
</feature>
<feature type="transmembrane region" description="Helical" evidence="4">
    <location>
        <begin position="377"/>
        <end position="396"/>
    </location>
</feature>
<evidence type="ECO:0000313" key="6">
    <source>
        <dbReference type="Proteomes" id="UP001382455"/>
    </source>
</evidence>
<accession>A0ABU8EWK7</accession>
<dbReference type="Proteomes" id="UP001382455">
    <property type="component" value="Unassembled WGS sequence"/>
</dbReference>
<feature type="transmembrane region" description="Helical" evidence="4">
    <location>
        <begin position="170"/>
        <end position="192"/>
    </location>
</feature>
<proteinExistence type="predicted"/>
<feature type="transmembrane region" description="Helical" evidence="4">
    <location>
        <begin position="250"/>
        <end position="270"/>
    </location>
</feature>
<feature type="transmembrane region" description="Helical" evidence="4">
    <location>
        <begin position="282"/>
        <end position="302"/>
    </location>
</feature>
<feature type="transmembrane region" description="Helical" evidence="4">
    <location>
        <begin position="105"/>
        <end position="125"/>
    </location>
</feature>
<feature type="transmembrane region" description="Helical" evidence="4">
    <location>
        <begin position="314"/>
        <end position="334"/>
    </location>
</feature>
<dbReference type="InterPro" id="IPR011701">
    <property type="entry name" value="MFS"/>
</dbReference>
<dbReference type="InterPro" id="IPR052528">
    <property type="entry name" value="Sugar_transport-like"/>
</dbReference>
<reference evidence="5 6" key="1">
    <citation type="submission" date="2023-12" db="EMBL/GenBank/DDBJ databases">
        <title>Friends and Foes: Symbiotic and Algicidal bacterial influence on Karenia brevis blooms.</title>
        <authorList>
            <person name="Fei C."/>
            <person name="Mohamed A.R."/>
            <person name="Booker A."/>
            <person name="Arshad M."/>
            <person name="Klass S."/>
            <person name="Ahn S."/>
            <person name="Gilbert P.M."/>
            <person name="Heil C.A."/>
            <person name="Martinez J.M."/>
            <person name="Amin S.A."/>
        </authorList>
    </citation>
    <scope>NUCLEOTIDE SEQUENCE [LARGE SCALE GENOMIC DNA]</scope>
    <source>
        <strain evidence="5 6">CE15</strain>
    </source>
</reference>
<feature type="transmembrane region" description="Helical" evidence="4">
    <location>
        <begin position="340"/>
        <end position="357"/>
    </location>
</feature>
<dbReference type="PANTHER" id="PTHR23526">
    <property type="entry name" value="INTEGRAL MEMBRANE TRANSPORT PROTEIN-RELATED"/>
    <property type="match status" value="1"/>
</dbReference>
<dbReference type="RefSeq" id="WP_336436357.1">
    <property type="nucleotide sequence ID" value="NZ_JBAWKS010000002.1"/>
</dbReference>
<comment type="caution">
    <text evidence="5">The sequence shown here is derived from an EMBL/GenBank/DDBJ whole genome shotgun (WGS) entry which is preliminary data.</text>
</comment>
<evidence type="ECO:0000313" key="5">
    <source>
        <dbReference type="EMBL" id="MEI4551370.1"/>
    </source>
</evidence>
<name>A0ABU8EWK7_9GAMM</name>
<evidence type="ECO:0000256" key="1">
    <source>
        <dbReference type="ARBA" id="ARBA00022692"/>
    </source>
</evidence>
<gene>
    <name evidence="5" type="ORF">WAE96_16970</name>
</gene>
<evidence type="ECO:0000256" key="4">
    <source>
        <dbReference type="SAM" id="Phobius"/>
    </source>
</evidence>
<keyword evidence="6" id="KW-1185">Reference proteome</keyword>
<feature type="transmembrane region" description="Helical" evidence="4">
    <location>
        <begin position="402"/>
        <end position="425"/>
    </location>
</feature>
<dbReference type="PANTHER" id="PTHR23526:SF2">
    <property type="entry name" value="MAJOR FACILITATOR SUPERFAMILY (MFS) PROFILE DOMAIN-CONTAINING PROTEIN"/>
    <property type="match status" value="1"/>
</dbReference>
<dbReference type="Gene3D" id="1.20.1250.20">
    <property type="entry name" value="MFS general substrate transporter like domains"/>
    <property type="match status" value="1"/>
</dbReference>
<keyword evidence="1 4" id="KW-0812">Transmembrane</keyword>
<feature type="transmembrane region" description="Helical" evidence="4">
    <location>
        <begin position="131"/>
        <end position="149"/>
    </location>
</feature>
<organism evidence="5 6">
    <name type="scientific">Pseudoalteromonas spongiae</name>
    <dbReference type="NCBI Taxonomy" id="298657"/>
    <lineage>
        <taxon>Bacteria</taxon>
        <taxon>Pseudomonadati</taxon>
        <taxon>Pseudomonadota</taxon>
        <taxon>Gammaproteobacteria</taxon>
        <taxon>Alteromonadales</taxon>
        <taxon>Pseudoalteromonadaceae</taxon>
        <taxon>Pseudoalteromonas</taxon>
    </lineage>
</organism>
<keyword evidence="2 4" id="KW-1133">Transmembrane helix</keyword>
<dbReference type="Pfam" id="PF07690">
    <property type="entry name" value="MFS_1"/>
    <property type="match status" value="1"/>
</dbReference>
<dbReference type="EMBL" id="JBAWKS010000002">
    <property type="protein sequence ID" value="MEI4551370.1"/>
    <property type="molecule type" value="Genomic_DNA"/>
</dbReference>
<evidence type="ECO:0000256" key="3">
    <source>
        <dbReference type="ARBA" id="ARBA00023136"/>
    </source>
</evidence>
<sequence>MTHFSKWVARFHNRIGSNSSKCNELDDNACQAQNGNYLLFVVSLVLSKIADSLASAKVVLPWLMATTGAPIFLTSLLVPIRESGAMLPQIVLGAHIRRQATRKQYLVYGAVLQAIAVLALLFAAISLSGTVAGIAIVVLTILFSLARAISSIANKDVMGKTIDKSKRGKLSGTAASIAGAITIVFGGALYLRSSEQDGSITLLALAAVCFLLSAFSCALIKEYDGDKSDDKSALDVAKNNLKLLKQDIGFARFVWVRSLMISSGLAAPYLVLMAEQQASSSYVSLASLIVLGGIASLISGRIWGKLADKNSKGLMAFTASLNTIICLLSALFIWFEVDSIYPYLALFFVLLVVHEGVRQARKTYLVDMAGGNKRTDYVSVSNSLIGVVLLLIGLLSGALAQFSIFAVMLAFALFSGIAFALSFSLKNVSKKD</sequence>
<dbReference type="SUPFAM" id="SSF103473">
    <property type="entry name" value="MFS general substrate transporter"/>
    <property type="match status" value="1"/>
</dbReference>
<evidence type="ECO:0000256" key="2">
    <source>
        <dbReference type="ARBA" id="ARBA00022989"/>
    </source>
</evidence>
<keyword evidence="3 4" id="KW-0472">Membrane</keyword>
<protein>
    <submittedName>
        <fullName evidence="5">MFS transporter</fullName>
    </submittedName>
</protein>
<feature type="transmembrane region" description="Helical" evidence="4">
    <location>
        <begin position="59"/>
        <end position="80"/>
    </location>
</feature>
<dbReference type="InterPro" id="IPR036259">
    <property type="entry name" value="MFS_trans_sf"/>
</dbReference>